<accession>A0A7S1BU81</accession>
<feature type="signal peptide" evidence="1">
    <location>
        <begin position="1"/>
        <end position="17"/>
    </location>
</feature>
<protein>
    <submittedName>
        <fullName evidence="2">Uncharacterized protein</fullName>
    </submittedName>
</protein>
<feature type="chain" id="PRO_5031360336" evidence="1">
    <location>
        <begin position="18"/>
        <end position="361"/>
    </location>
</feature>
<proteinExistence type="predicted"/>
<keyword evidence="1" id="KW-0732">Signal</keyword>
<sequence>MNLLGIFLLLSVKNSVANIKFLRGPNVNQTEGSVNNEDLLLPFDDGNLVLPPKDILPYDSRRKLSTSNCEQKRVKVYKFCIKGADDAGAYGEHQIRLDGKRYYPLGGNDCPQDPSGYCEWREGQCHNLHNARWYEAKSYKSLTVGTEEHDSSSENDSYLAYLTANDWYNTQCEPYEVQFSVDFDSATKKSVCWNVDGGGSYKGAEINAGIKSCSEWVEPAESYIWFMEVEPVKNYQVLVHVQNYGDRTFNLSEWAGFQNLRLEGFEIKTPQGVTLEYMAHLQGYGDTSWTSGFVGTRGQSRRLEGFAIRIKGELAKTWSVVYYAYLQGTGSTSSCKDGQFCGTRGQHRQVEAIYVTFRRKS</sequence>
<dbReference type="EMBL" id="HBFR01032614">
    <property type="protein sequence ID" value="CAD8896510.1"/>
    <property type="molecule type" value="Transcribed_RNA"/>
</dbReference>
<reference evidence="2" key="1">
    <citation type="submission" date="2021-01" db="EMBL/GenBank/DDBJ databases">
        <authorList>
            <person name="Corre E."/>
            <person name="Pelletier E."/>
            <person name="Niang G."/>
            <person name="Scheremetjew M."/>
            <person name="Finn R."/>
            <person name="Kale V."/>
            <person name="Holt S."/>
            <person name="Cochrane G."/>
            <person name="Meng A."/>
            <person name="Brown T."/>
            <person name="Cohen L."/>
        </authorList>
    </citation>
    <scope>NUCLEOTIDE SEQUENCE</scope>
    <source>
        <strain evidence="2">308</strain>
    </source>
</reference>
<evidence type="ECO:0000256" key="1">
    <source>
        <dbReference type="SAM" id="SignalP"/>
    </source>
</evidence>
<dbReference type="Pfam" id="PF07538">
    <property type="entry name" value="ChW"/>
    <property type="match status" value="2"/>
</dbReference>
<gene>
    <name evidence="2" type="ORF">CHYS00102_LOCUS23724</name>
</gene>
<name>A0A7S1BU81_9STRA</name>
<evidence type="ECO:0000313" key="2">
    <source>
        <dbReference type="EMBL" id="CAD8896510.1"/>
    </source>
</evidence>
<dbReference type="AlphaFoldDB" id="A0A7S1BU81"/>
<dbReference type="InterPro" id="IPR006637">
    <property type="entry name" value="ChW"/>
</dbReference>
<organism evidence="2">
    <name type="scientific">Corethron hystrix</name>
    <dbReference type="NCBI Taxonomy" id="216773"/>
    <lineage>
        <taxon>Eukaryota</taxon>
        <taxon>Sar</taxon>
        <taxon>Stramenopiles</taxon>
        <taxon>Ochrophyta</taxon>
        <taxon>Bacillariophyta</taxon>
        <taxon>Coscinodiscophyceae</taxon>
        <taxon>Corethrophycidae</taxon>
        <taxon>Corethrales</taxon>
        <taxon>Corethraceae</taxon>
        <taxon>Corethron</taxon>
    </lineage>
</organism>